<evidence type="ECO:0000256" key="1">
    <source>
        <dbReference type="SAM" id="MobiDB-lite"/>
    </source>
</evidence>
<dbReference type="Proteomes" id="UP000199229">
    <property type="component" value="Unassembled WGS sequence"/>
</dbReference>
<feature type="region of interest" description="Disordered" evidence="1">
    <location>
        <begin position="1"/>
        <end position="35"/>
    </location>
</feature>
<keyword evidence="2" id="KW-0472">Membrane</keyword>
<accession>A0A1I2W5U5</accession>
<dbReference type="RefSeq" id="WP_091973824.1">
    <property type="nucleotide sequence ID" value="NZ_FOPM01000020.1"/>
</dbReference>
<proteinExistence type="predicted"/>
<evidence type="ECO:0000313" key="4">
    <source>
        <dbReference type="Proteomes" id="UP000199229"/>
    </source>
</evidence>
<evidence type="ECO:0000313" key="3">
    <source>
        <dbReference type="EMBL" id="SFG96760.1"/>
    </source>
</evidence>
<sequence>MALGKGGQAVLDPVHAAGATPSGHPGRAARSAPRRRGPGLLTRLFLVGSVTSFCVFALSAMMPCGGGGLPGFLPRALMDAACARRDVLEQILTLPSRLRAIAMALR</sequence>
<dbReference type="AlphaFoldDB" id="A0A1I2W5U5"/>
<organism evidence="3 4">
    <name type="scientific">Methylobacterium gossipiicola</name>
    <dbReference type="NCBI Taxonomy" id="582675"/>
    <lineage>
        <taxon>Bacteria</taxon>
        <taxon>Pseudomonadati</taxon>
        <taxon>Pseudomonadota</taxon>
        <taxon>Alphaproteobacteria</taxon>
        <taxon>Hyphomicrobiales</taxon>
        <taxon>Methylobacteriaceae</taxon>
        <taxon>Methylobacterium</taxon>
    </lineage>
</organism>
<evidence type="ECO:0000256" key="2">
    <source>
        <dbReference type="SAM" id="Phobius"/>
    </source>
</evidence>
<name>A0A1I2W5U5_9HYPH</name>
<dbReference type="STRING" id="582675.SAMN05192565_12021"/>
<gene>
    <name evidence="3" type="ORF">SAMN05192565_12021</name>
</gene>
<protein>
    <submittedName>
        <fullName evidence="3">Uncharacterized protein</fullName>
    </submittedName>
</protein>
<dbReference type="EMBL" id="FOPM01000020">
    <property type="protein sequence ID" value="SFG96760.1"/>
    <property type="molecule type" value="Genomic_DNA"/>
</dbReference>
<keyword evidence="2" id="KW-1133">Transmembrane helix</keyword>
<keyword evidence="4" id="KW-1185">Reference proteome</keyword>
<reference evidence="4" key="1">
    <citation type="submission" date="2016-10" db="EMBL/GenBank/DDBJ databases">
        <authorList>
            <person name="Varghese N."/>
            <person name="Submissions S."/>
        </authorList>
    </citation>
    <scope>NUCLEOTIDE SEQUENCE [LARGE SCALE GENOMIC DNA]</scope>
    <source>
        <strain evidence="4">Gh-105</strain>
    </source>
</reference>
<feature type="transmembrane region" description="Helical" evidence="2">
    <location>
        <begin position="40"/>
        <end position="62"/>
    </location>
</feature>
<keyword evidence="2" id="KW-0812">Transmembrane</keyword>